<dbReference type="Proteomes" id="UP001460270">
    <property type="component" value="Unassembled WGS sequence"/>
</dbReference>
<evidence type="ECO:0000313" key="2">
    <source>
        <dbReference type="EMBL" id="KAK7929898.1"/>
    </source>
</evidence>
<organism evidence="2 3">
    <name type="scientific">Mugilogobius chulae</name>
    <name type="common">yellowstripe goby</name>
    <dbReference type="NCBI Taxonomy" id="88201"/>
    <lineage>
        <taxon>Eukaryota</taxon>
        <taxon>Metazoa</taxon>
        <taxon>Chordata</taxon>
        <taxon>Craniata</taxon>
        <taxon>Vertebrata</taxon>
        <taxon>Euteleostomi</taxon>
        <taxon>Actinopterygii</taxon>
        <taxon>Neopterygii</taxon>
        <taxon>Teleostei</taxon>
        <taxon>Neoteleostei</taxon>
        <taxon>Acanthomorphata</taxon>
        <taxon>Gobiaria</taxon>
        <taxon>Gobiiformes</taxon>
        <taxon>Gobioidei</taxon>
        <taxon>Gobiidae</taxon>
        <taxon>Gobionellinae</taxon>
        <taxon>Mugilogobius</taxon>
    </lineage>
</organism>
<name>A0AAW0PYT8_9GOBI</name>
<sequence length="113" mass="13144">MAASRLSVLLLNTSLDWWRKKRRRRKRREDSPAQSKTGRIKAAESVLIKPRGGAAWTRRQIRTTPTEELLQRKHQQLPQIYHAYFSPLRSQSHSCVEEGDVKKQQDLGQSIPL</sequence>
<evidence type="ECO:0000313" key="3">
    <source>
        <dbReference type="Proteomes" id="UP001460270"/>
    </source>
</evidence>
<comment type="caution">
    <text evidence="2">The sequence shown here is derived from an EMBL/GenBank/DDBJ whole genome shotgun (WGS) entry which is preliminary data.</text>
</comment>
<reference evidence="3" key="1">
    <citation type="submission" date="2024-04" db="EMBL/GenBank/DDBJ databases">
        <title>Salinicola lusitanus LLJ914,a marine bacterium isolated from the Okinawa Trough.</title>
        <authorList>
            <person name="Li J."/>
        </authorList>
    </citation>
    <scope>NUCLEOTIDE SEQUENCE [LARGE SCALE GENOMIC DNA]</scope>
</reference>
<dbReference type="EMBL" id="JBBPFD010000004">
    <property type="protein sequence ID" value="KAK7929898.1"/>
    <property type="molecule type" value="Genomic_DNA"/>
</dbReference>
<proteinExistence type="predicted"/>
<keyword evidence="3" id="KW-1185">Reference proteome</keyword>
<evidence type="ECO:0000256" key="1">
    <source>
        <dbReference type="SAM" id="MobiDB-lite"/>
    </source>
</evidence>
<accession>A0AAW0PYT8</accession>
<feature type="region of interest" description="Disordered" evidence="1">
    <location>
        <begin position="21"/>
        <end position="40"/>
    </location>
</feature>
<gene>
    <name evidence="2" type="ORF">WMY93_006293</name>
</gene>
<dbReference type="AlphaFoldDB" id="A0AAW0PYT8"/>
<protein>
    <submittedName>
        <fullName evidence="2">Uncharacterized protein</fullName>
    </submittedName>
</protein>